<protein>
    <submittedName>
        <fullName evidence="3">Kinectin-like</fullName>
    </submittedName>
</protein>
<gene>
    <name evidence="3" type="primary">LOC106050813</name>
</gene>
<feature type="coiled-coil region" evidence="1">
    <location>
        <begin position="431"/>
        <end position="458"/>
    </location>
</feature>
<reference evidence="3" key="1">
    <citation type="submission" date="2025-08" db="UniProtKB">
        <authorList>
            <consortium name="RefSeq"/>
        </authorList>
    </citation>
    <scope>IDENTIFICATION</scope>
</reference>
<dbReference type="GO" id="GO:0005794">
    <property type="term" value="C:Golgi apparatus"/>
    <property type="evidence" value="ECO:0007669"/>
    <property type="project" value="InterPro"/>
</dbReference>
<dbReference type="OrthoDB" id="2441647at2759"/>
<feature type="coiled-coil region" evidence="1">
    <location>
        <begin position="227"/>
        <end position="261"/>
    </location>
</feature>
<accession>A0A9W3ALN0</accession>
<evidence type="ECO:0000313" key="2">
    <source>
        <dbReference type="Proteomes" id="UP001165740"/>
    </source>
</evidence>
<feature type="coiled-coil region" evidence="1">
    <location>
        <begin position="482"/>
        <end position="594"/>
    </location>
</feature>
<dbReference type="PANTHER" id="PTHR18887">
    <property type="entry name" value="GOLGI-ASSOCIATED PROTEIN GCP360-RELATED"/>
    <property type="match status" value="1"/>
</dbReference>
<dbReference type="InterPro" id="IPR026202">
    <property type="entry name" value="GOLGB1"/>
</dbReference>
<dbReference type="RefSeq" id="XP_055888049.1">
    <property type="nucleotide sequence ID" value="XM_056032074.1"/>
</dbReference>
<dbReference type="AlphaFoldDB" id="A0A9W3ALN0"/>
<evidence type="ECO:0000313" key="3">
    <source>
        <dbReference type="RefSeq" id="XP_055888049.1"/>
    </source>
</evidence>
<dbReference type="Proteomes" id="UP001165740">
    <property type="component" value="Chromosome 6"/>
</dbReference>
<dbReference type="PANTHER" id="PTHR18887:SF5">
    <property type="entry name" value="GOLGIN SUBFAMILY B MEMBER 1-LIKE"/>
    <property type="match status" value="1"/>
</dbReference>
<sequence>MSGIENEMELLQLQIQQLKSMIREKDEILQHKDKELQEANAKNSKLRLQAKAKAVKKSVDAKKGHDVQEIVEDSDTPSQHVNRAEVLLLKRKLEDKSRTVAEKDELIRVRENQLEAKERVMAERDALLHDMTNQLEEKTRAMETLQQAFGGGSGDEVSQMYAQMVYKDRRIMELNNKLLEQDKRVMDLQEFAGEKDEVIRGRDKVVQVLQNDIREKDQTVQDQALLITKLTSRVESTNEKLDLLTEQMRLKEQELKSETEKFHIKLTESQKYFEEMLSEMDAETKRLQGVINEKNLELSLRENDLVQLIGKHEKDLEAILKKENVNLQDHALHMMETKLKDINEVLEAKLKVISILQAENAEKDRQLSESREAQRFLKEKLQVTSEQVLLLQANFVETETQWKEEKLRYQTKLKDVVEKHEVELSEKAVQLESLHSRLSHFEAAYSQATEEYRRLQEHYNLSVAGKEREQSSDSVAVREEMTSSLNQQIEEYKVTIEKLRQQVKELQSRSSGEESAGPTDSKLLKVKAQMTTKVKALEKQLAELKSSTSSNEVESLKNRVQELTEENKLIQQKLVEAEEQVSTLDELKAQLFNDLIISTFSR</sequence>
<keyword evidence="1" id="KW-0175">Coiled coil</keyword>
<evidence type="ECO:0000256" key="1">
    <source>
        <dbReference type="SAM" id="Coils"/>
    </source>
</evidence>
<organism evidence="2 3">
    <name type="scientific">Biomphalaria glabrata</name>
    <name type="common">Bloodfluke planorb</name>
    <name type="synonym">Freshwater snail</name>
    <dbReference type="NCBI Taxonomy" id="6526"/>
    <lineage>
        <taxon>Eukaryota</taxon>
        <taxon>Metazoa</taxon>
        <taxon>Spiralia</taxon>
        <taxon>Lophotrochozoa</taxon>
        <taxon>Mollusca</taxon>
        <taxon>Gastropoda</taxon>
        <taxon>Heterobranchia</taxon>
        <taxon>Euthyneura</taxon>
        <taxon>Panpulmonata</taxon>
        <taxon>Hygrophila</taxon>
        <taxon>Lymnaeoidea</taxon>
        <taxon>Planorbidae</taxon>
        <taxon>Biomphalaria</taxon>
    </lineage>
</organism>
<dbReference type="OMA" id="IWPEGQQ"/>
<name>A0A9W3ALN0_BIOGL</name>
<proteinExistence type="predicted"/>
<keyword evidence="2" id="KW-1185">Reference proteome</keyword>
<feature type="coiled-coil region" evidence="1">
    <location>
        <begin position="1"/>
        <end position="49"/>
    </location>
</feature>
<dbReference type="GeneID" id="106050813"/>